<comment type="similarity">
    <text evidence="1">Belongs to the UPF0065 (bug) family.</text>
</comment>
<dbReference type="PIRSF" id="PIRSF017082">
    <property type="entry name" value="YflP"/>
    <property type="match status" value="1"/>
</dbReference>
<dbReference type="InterPro" id="IPR042100">
    <property type="entry name" value="Bug_dom1"/>
</dbReference>
<dbReference type="PANTHER" id="PTHR42928:SF5">
    <property type="entry name" value="BLR1237 PROTEIN"/>
    <property type="match status" value="1"/>
</dbReference>
<dbReference type="Proteomes" id="UP000295096">
    <property type="component" value="Unassembled WGS sequence"/>
</dbReference>
<dbReference type="EMBL" id="SMSJ01000006">
    <property type="protein sequence ID" value="TDH63158.1"/>
    <property type="molecule type" value="Genomic_DNA"/>
</dbReference>
<proteinExistence type="inferred from homology"/>
<keyword evidence="3" id="KW-1185">Reference proteome</keyword>
<evidence type="ECO:0000313" key="3">
    <source>
        <dbReference type="Proteomes" id="UP000295096"/>
    </source>
</evidence>
<organism evidence="2 3">
    <name type="scientific">Dankookia rubra</name>
    <dbReference type="NCBI Taxonomy" id="1442381"/>
    <lineage>
        <taxon>Bacteria</taxon>
        <taxon>Pseudomonadati</taxon>
        <taxon>Pseudomonadota</taxon>
        <taxon>Alphaproteobacteria</taxon>
        <taxon>Acetobacterales</taxon>
        <taxon>Roseomonadaceae</taxon>
        <taxon>Dankookia</taxon>
    </lineage>
</organism>
<sequence length="340" mass="35816">MRWRAISAPRRSRPEGEGPAMLRRILLAAALLPFGVQAQEAPFPSRPITLLVGFAPGGGTDILARLIAPKLSEELGQPVAVENRTGGGGTIAVVATARAKPDGHTVTLGTVSNNVQVPLAMKAPPFDPLRDVTPLTQVASVPLVMTVPASSPARDVQGFVALAKANPGGFNFASNGVGTSQHMAAELFMLATGTRMVHVPYRGSGPASIDLAANVVQVNFDTLSTVLPHIRGERLRGLAVTTRARSDQLPSVPTMIESGLAGYDIDLWYMLFGPAGLPDAVVLRWSEALGRALRDETLRTRLRESGFDAKGGTPAEAAALVRADIARYGEVVRRAGISLD</sequence>
<dbReference type="PANTHER" id="PTHR42928">
    <property type="entry name" value="TRICARBOXYLATE-BINDING PROTEIN"/>
    <property type="match status" value="1"/>
</dbReference>
<dbReference type="Gene3D" id="3.40.190.10">
    <property type="entry name" value="Periplasmic binding protein-like II"/>
    <property type="match status" value="1"/>
</dbReference>
<evidence type="ECO:0000256" key="1">
    <source>
        <dbReference type="ARBA" id="ARBA00006987"/>
    </source>
</evidence>
<gene>
    <name evidence="2" type="ORF">E2C06_07185</name>
</gene>
<dbReference type="InterPro" id="IPR005064">
    <property type="entry name" value="BUG"/>
</dbReference>
<name>A0A4R5QJX2_9PROT</name>
<dbReference type="AlphaFoldDB" id="A0A4R5QJX2"/>
<reference evidence="2 3" key="1">
    <citation type="journal article" date="2016" name="J. Microbiol.">
        <title>Dankookia rubra gen. nov., sp. nov., an alphaproteobacterium isolated from sediment of a shallow stream.</title>
        <authorList>
            <person name="Kim W.H."/>
            <person name="Kim D.H."/>
            <person name="Kang K."/>
            <person name="Ahn T.Y."/>
        </authorList>
    </citation>
    <scope>NUCLEOTIDE SEQUENCE [LARGE SCALE GENOMIC DNA]</scope>
    <source>
        <strain evidence="2 3">JCM30602</strain>
    </source>
</reference>
<dbReference type="Pfam" id="PF03401">
    <property type="entry name" value="TctC"/>
    <property type="match status" value="1"/>
</dbReference>
<evidence type="ECO:0000313" key="2">
    <source>
        <dbReference type="EMBL" id="TDH63158.1"/>
    </source>
</evidence>
<dbReference type="Gene3D" id="3.40.190.150">
    <property type="entry name" value="Bordetella uptake gene, domain 1"/>
    <property type="match status" value="1"/>
</dbReference>
<dbReference type="OrthoDB" id="7252461at2"/>
<dbReference type="SUPFAM" id="SSF53850">
    <property type="entry name" value="Periplasmic binding protein-like II"/>
    <property type="match status" value="1"/>
</dbReference>
<accession>A0A4R5QJX2</accession>
<protein>
    <submittedName>
        <fullName evidence="2">Tripartite tricarboxylate transporter substrate binding protein</fullName>
    </submittedName>
</protein>
<comment type="caution">
    <text evidence="2">The sequence shown here is derived from an EMBL/GenBank/DDBJ whole genome shotgun (WGS) entry which is preliminary data.</text>
</comment>
<dbReference type="CDD" id="cd13578">
    <property type="entry name" value="PBP2_Bug27"/>
    <property type="match status" value="1"/>
</dbReference>